<evidence type="ECO:0000256" key="14">
    <source>
        <dbReference type="ARBA" id="ARBA00023157"/>
    </source>
</evidence>
<comment type="catalytic activity">
    <reaction evidence="18">
        <text>3-O-(alpha-L-fucosyl)-L-seryl-[EGF-like domain protein] + UDP-N-acetyl-alpha-D-glucosamine = 3-O-(N-acetyl-beta-D-glucosaminyl-(1-&gt;3)-alpha-L-fucosyl)-L-seryl-[EGF-like domain protein] + UDP + H(+)</text>
        <dbReference type="Rhea" id="RHEA:70511"/>
        <dbReference type="Rhea" id="RHEA-COMP:17919"/>
        <dbReference type="Rhea" id="RHEA-COMP:17920"/>
        <dbReference type="ChEBI" id="CHEBI:15378"/>
        <dbReference type="ChEBI" id="CHEBI:57705"/>
        <dbReference type="ChEBI" id="CHEBI:58223"/>
        <dbReference type="ChEBI" id="CHEBI:189632"/>
        <dbReference type="ChEBI" id="CHEBI:189633"/>
        <dbReference type="EC" id="2.4.1.222"/>
    </reaction>
</comment>
<comment type="similarity">
    <text evidence="3">Belongs to the glycosyltransferase 31 family.</text>
</comment>
<dbReference type="Gene3D" id="3.90.550.50">
    <property type="match status" value="1"/>
</dbReference>
<name>A0A674PGE5_TAKRU</name>
<evidence type="ECO:0000313" key="22">
    <source>
        <dbReference type="Proteomes" id="UP000005226"/>
    </source>
</evidence>
<keyword evidence="7" id="KW-0808">Transferase</keyword>
<reference evidence="21 22" key="1">
    <citation type="journal article" date="2011" name="Genome Biol. Evol.">
        <title>Integration of the genetic map and genome assembly of fugu facilitates insights into distinct features of genome evolution in teleosts and mammals.</title>
        <authorList>
            <person name="Kai W."/>
            <person name="Kikuchi K."/>
            <person name="Tohari S."/>
            <person name="Chew A.K."/>
            <person name="Tay A."/>
            <person name="Fujiwara A."/>
            <person name="Hosoya S."/>
            <person name="Suetake H."/>
            <person name="Naruse K."/>
            <person name="Brenner S."/>
            <person name="Suzuki Y."/>
            <person name="Venkatesh B."/>
        </authorList>
    </citation>
    <scope>NUCLEOTIDE SEQUENCE [LARGE SCALE GENOMIC DNA]</scope>
</reference>
<dbReference type="Ensembl" id="ENSTRUT00000061383.1">
    <property type="protein sequence ID" value="ENSTRUP00000084735.1"/>
    <property type="gene ID" value="ENSTRUG00000029257.1"/>
</dbReference>
<dbReference type="InParanoid" id="A0A674PGE5"/>
<evidence type="ECO:0000256" key="8">
    <source>
        <dbReference type="ARBA" id="ARBA00022692"/>
    </source>
</evidence>
<comment type="subcellular location">
    <subcellularLocation>
        <location evidence="2">Golgi apparatus membrane</location>
        <topology evidence="2">Single-pass type II membrane protein</topology>
    </subcellularLocation>
</comment>
<dbReference type="Pfam" id="PF02434">
    <property type="entry name" value="Fringe"/>
    <property type="match status" value="1"/>
</dbReference>
<dbReference type="EC" id="2.4.1.222" evidence="4"/>
<keyword evidence="6" id="KW-0328">Glycosyltransferase</keyword>
<keyword evidence="14" id="KW-1015">Disulfide bond</keyword>
<evidence type="ECO:0000256" key="11">
    <source>
        <dbReference type="ARBA" id="ARBA00022989"/>
    </source>
</evidence>
<comment type="catalytic activity">
    <reaction evidence="19">
        <text>3-O-(alpha-L-fucosyl)-L-threonyl-[EGF-like domain protein] + UDP-N-acetyl-alpha-D-glucosamine = 3-O-(N-acetyl-beta-D-glucosaminyl-(1-&gt;3)-alpha-L-fucosyl)-L-threonyl-[EGF-like domain protein] + UDP + H(+)</text>
        <dbReference type="Rhea" id="RHEA:70531"/>
        <dbReference type="Rhea" id="RHEA-COMP:17922"/>
        <dbReference type="Rhea" id="RHEA-COMP:17923"/>
        <dbReference type="ChEBI" id="CHEBI:15378"/>
        <dbReference type="ChEBI" id="CHEBI:57705"/>
        <dbReference type="ChEBI" id="CHEBI:58223"/>
        <dbReference type="ChEBI" id="CHEBI:189631"/>
        <dbReference type="ChEBI" id="CHEBI:189634"/>
        <dbReference type="EC" id="2.4.1.222"/>
    </reaction>
</comment>
<evidence type="ECO:0000256" key="16">
    <source>
        <dbReference type="ARBA" id="ARBA00023211"/>
    </source>
</evidence>
<reference evidence="21" key="3">
    <citation type="submission" date="2025-09" db="UniProtKB">
        <authorList>
            <consortium name="Ensembl"/>
        </authorList>
    </citation>
    <scope>IDENTIFICATION</scope>
</reference>
<keyword evidence="9" id="KW-0479">Metal-binding</keyword>
<dbReference type="GO" id="GO:0046872">
    <property type="term" value="F:metal ion binding"/>
    <property type="evidence" value="ECO:0007669"/>
    <property type="project" value="UniProtKB-KW"/>
</dbReference>
<evidence type="ECO:0000259" key="20">
    <source>
        <dbReference type="Pfam" id="PF02434"/>
    </source>
</evidence>
<evidence type="ECO:0000256" key="17">
    <source>
        <dbReference type="ARBA" id="ARBA00029637"/>
    </source>
</evidence>
<dbReference type="OMA" id="TRIFHKS"/>
<accession>A0A674PGE5</accession>
<evidence type="ECO:0000313" key="21">
    <source>
        <dbReference type="Ensembl" id="ENSTRUP00000084735.1"/>
    </source>
</evidence>
<keyword evidence="16" id="KW-0464">Manganese</keyword>
<dbReference type="PANTHER" id="PTHR10811">
    <property type="entry name" value="FRINGE-RELATED"/>
    <property type="match status" value="1"/>
</dbReference>
<keyword evidence="13" id="KW-0472">Membrane</keyword>
<organism evidence="21 22">
    <name type="scientific">Takifugu rubripes</name>
    <name type="common">Japanese pufferfish</name>
    <name type="synonym">Fugu rubripes</name>
    <dbReference type="NCBI Taxonomy" id="31033"/>
    <lineage>
        <taxon>Eukaryota</taxon>
        <taxon>Metazoa</taxon>
        <taxon>Chordata</taxon>
        <taxon>Craniata</taxon>
        <taxon>Vertebrata</taxon>
        <taxon>Euteleostomi</taxon>
        <taxon>Actinopterygii</taxon>
        <taxon>Neopterygii</taxon>
        <taxon>Teleostei</taxon>
        <taxon>Neoteleostei</taxon>
        <taxon>Acanthomorphata</taxon>
        <taxon>Eupercaria</taxon>
        <taxon>Tetraodontiformes</taxon>
        <taxon>Tetradontoidea</taxon>
        <taxon>Tetraodontidae</taxon>
        <taxon>Takifugu</taxon>
    </lineage>
</organism>
<dbReference type="Proteomes" id="UP000005226">
    <property type="component" value="Chromosome 17"/>
</dbReference>
<evidence type="ECO:0000256" key="6">
    <source>
        <dbReference type="ARBA" id="ARBA00022676"/>
    </source>
</evidence>
<evidence type="ECO:0000256" key="12">
    <source>
        <dbReference type="ARBA" id="ARBA00023034"/>
    </source>
</evidence>
<comment type="cofactor">
    <cofactor evidence="1">
        <name>Mn(2+)</name>
        <dbReference type="ChEBI" id="CHEBI:29035"/>
    </cofactor>
</comment>
<dbReference type="GO" id="GO:0033829">
    <property type="term" value="F:O-fucosylpeptide 3-beta-N-acetylglucosaminyltransferase activity"/>
    <property type="evidence" value="ECO:0007669"/>
    <property type="project" value="UniProtKB-EC"/>
</dbReference>
<evidence type="ECO:0000256" key="2">
    <source>
        <dbReference type="ARBA" id="ARBA00004323"/>
    </source>
</evidence>
<reference evidence="21" key="2">
    <citation type="submission" date="2025-08" db="UniProtKB">
        <authorList>
            <consortium name="Ensembl"/>
        </authorList>
    </citation>
    <scope>IDENTIFICATION</scope>
</reference>
<evidence type="ECO:0000256" key="10">
    <source>
        <dbReference type="ARBA" id="ARBA00022968"/>
    </source>
</evidence>
<evidence type="ECO:0000256" key="7">
    <source>
        <dbReference type="ARBA" id="ARBA00022679"/>
    </source>
</evidence>
<keyword evidence="8" id="KW-0812">Transmembrane</keyword>
<keyword evidence="11" id="KW-1133">Transmembrane helix</keyword>
<dbReference type="FunFam" id="3.90.550.50:FF:000003">
    <property type="entry name" value="Beta-1,3-N-acetylglucosaminyltransferase"/>
    <property type="match status" value="1"/>
</dbReference>
<evidence type="ECO:0000256" key="9">
    <source>
        <dbReference type="ARBA" id="ARBA00022723"/>
    </source>
</evidence>
<keyword evidence="12" id="KW-0333">Golgi apparatus</keyword>
<evidence type="ECO:0000256" key="19">
    <source>
        <dbReference type="ARBA" id="ARBA00049245"/>
    </source>
</evidence>
<evidence type="ECO:0000256" key="13">
    <source>
        <dbReference type="ARBA" id="ARBA00023136"/>
    </source>
</evidence>
<evidence type="ECO:0000256" key="3">
    <source>
        <dbReference type="ARBA" id="ARBA00008661"/>
    </source>
</evidence>
<keyword evidence="5" id="KW-0217">Developmental protein</keyword>
<dbReference type="GeneTree" id="ENSGT00940000158717"/>
<feature type="domain" description="Fringe-like glycosyltransferase" evidence="20">
    <location>
        <begin position="118"/>
        <end position="364"/>
    </location>
</feature>
<dbReference type="InterPro" id="IPR003378">
    <property type="entry name" value="Fringe-like_glycosylTrfase"/>
</dbReference>
<evidence type="ECO:0000256" key="5">
    <source>
        <dbReference type="ARBA" id="ARBA00022473"/>
    </source>
</evidence>
<gene>
    <name evidence="21" type="primary">LOC101073166</name>
</gene>
<evidence type="ECO:0000256" key="4">
    <source>
        <dbReference type="ARBA" id="ARBA00012197"/>
    </source>
</evidence>
<evidence type="ECO:0000256" key="1">
    <source>
        <dbReference type="ARBA" id="ARBA00001936"/>
    </source>
</evidence>
<protein>
    <recommendedName>
        <fullName evidence="17">O-fucosylpeptide 3-beta-N-acetylglucosaminyltransferase</fullName>
        <ecNumber evidence="4">2.4.1.222</ecNumber>
    </recommendedName>
    <alternativeName>
        <fullName evidence="17">O-fucosylpeptide 3-beta-N-acetylglucosaminyltransferase</fullName>
    </alternativeName>
</protein>
<proteinExistence type="inferred from homology"/>
<evidence type="ECO:0000256" key="15">
    <source>
        <dbReference type="ARBA" id="ARBA00023180"/>
    </source>
</evidence>
<keyword evidence="22" id="KW-1185">Reference proteome</keyword>
<keyword evidence="15" id="KW-0325">Glycoprotein</keyword>
<dbReference type="AlphaFoldDB" id="A0A674PGE5"/>
<evidence type="ECO:0000256" key="18">
    <source>
        <dbReference type="ARBA" id="ARBA00047713"/>
    </source>
</evidence>
<dbReference type="GO" id="GO:0000139">
    <property type="term" value="C:Golgi membrane"/>
    <property type="evidence" value="ECO:0007669"/>
    <property type="project" value="UniProtKB-SubCell"/>
</dbReference>
<keyword evidence="10" id="KW-0735">Signal-anchor</keyword>
<sequence>RSLNSRDKLHIIREEAFLTCLVHLAVCQPPPPVMVWNPASGAPSPRAAAATAVVTCLLVTGILVAHVGHPSRGEPREPPAGAAASGKAFSAYFRKLTRERRAVRVPPRRSSAPEPVEHLSPSDVFIAVKSTQRYHRERLELLLDTWISRSAQQTYVFSDGEDEQLRKRMGEHLINTNCSAAHNRQALSCKMALEYETFINSGKKWFCHVDDDNYLNVGPLLSLLSQHSHTQDVYIGRPSLERPIEAPENPGTPGTVRFWFATGGAGFCLSRGLALKMKPWASGGVFMETAERISLPDDCTVGYIVNALLGASLIRSPLFHSHLENLGLVSDIHSQVTLSYGTAENRRNTVNLRGPFSVKEDPTRFRSVHCLLYPDTPWCPRRL</sequence>